<name>A0ABQ5VB69_9PROT</name>
<proteinExistence type="predicted"/>
<protein>
    <recommendedName>
        <fullName evidence="4">MFS transporter</fullName>
    </recommendedName>
</protein>
<comment type="caution">
    <text evidence="2">The sequence shown here is derived from an EMBL/GenBank/DDBJ whole genome shotgun (WGS) entry which is preliminary data.</text>
</comment>
<keyword evidence="1" id="KW-1133">Transmembrane helix</keyword>
<organism evidence="2 3">
    <name type="scientific">Algimonas ampicilliniresistens</name>
    <dbReference type="NCBI Taxonomy" id="1298735"/>
    <lineage>
        <taxon>Bacteria</taxon>
        <taxon>Pseudomonadati</taxon>
        <taxon>Pseudomonadota</taxon>
        <taxon>Alphaproteobacteria</taxon>
        <taxon>Maricaulales</taxon>
        <taxon>Robiginitomaculaceae</taxon>
        <taxon>Algimonas</taxon>
    </lineage>
</organism>
<dbReference type="Proteomes" id="UP001161391">
    <property type="component" value="Unassembled WGS sequence"/>
</dbReference>
<reference evidence="2" key="2">
    <citation type="submission" date="2023-01" db="EMBL/GenBank/DDBJ databases">
        <title>Draft genome sequence of Algimonas ampicilliniresistens strain NBRC 108219.</title>
        <authorList>
            <person name="Sun Q."/>
            <person name="Mori K."/>
        </authorList>
    </citation>
    <scope>NUCLEOTIDE SEQUENCE</scope>
    <source>
        <strain evidence="2">NBRC 108219</strain>
    </source>
</reference>
<evidence type="ECO:0008006" key="4">
    <source>
        <dbReference type="Google" id="ProtNLM"/>
    </source>
</evidence>
<keyword evidence="1" id="KW-0472">Membrane</keyword>
<gene>
    <name evidence="2" type="ORF">GCM10007853_26650</name>
</gene>
<evidence type="ECO:0000313" key="2">
    <source>
        <dbReference type="EMBL" id="GLQ24791.1"/>
    </source>
</evidence>
<sequence>MRLFINVLALLGLAIGTTSTFNLYGLRMNADGPQGFANVTVPLWALVGSAAAIIFGFMGRIIDRRAPRPASKLSDAAIALGFLCGALVLAVPFVFG</sequence>
<dbReference type="EMBL" id="BSNK01000002">
    <property type="protein sequence ID" value="GLQ24791.1"/>
    <property type="molecule type" value="Genomic_DNA"/>
</dbReference>
<feature type="transmembrane region" description="Helical" evidence="1">
    <location>
        <begin position="73"/>
        <end position="95"/>
    </location>
</feature>
<dbReference type="RefSeq" id="WP_284391629.1">
    <property type="nucleotide sequence ID" value="NZ_BSNK01000002.1"/>
</dbReference>
<keyword evidence="3" id="KW-1185">Reference proteome</keyword>
<keyword evidence="1" id="KW-0812">Transmembrane</keyword>
<evidence type="ECO:0000313" key="3">
    <source>
        <dbReference type="Proteomes" id="UP001161391"/>
    </source>
</evidence>
<evidence type="ECO:0000256" key="1">
    <source>
        <dbReference type="SAM" id="Phobius"/>
    </source>
</evidence>
<reference evidence="2" key="1">
    <citation type="journal article" date="2014" name="Int. J. Syst. Evol. Microbiol.">
        <title>Complete genome of a new Firmicutes species belonging to the dominant human colonic microbiota ('Ruminococcus bicirculans') reveals two chromosomes and a selective capacity to utilize plant glucans.</title>
        <authorList>
            <consortium name="NISC Comparative Sequencing Program"/>
            <person name="Wegmann U."/>
            <person name="Louis P."/>
            <person name="Goesmann A."/>
            <person name="Henrissat B."/>
            <person name="Duncan S.H."/>
            <person name="Flint H.J."/>
        </authorList>
    </citation>
    <scope>NUCLEOTIDE SEQUENCE</scope>
    <source>
        <strain evidence="2">NBRC 108219</strain>
    </source>
</reference>
<accession>A0ABQ5VB69</accession>
<feature type="transmembrane region" description="Helical" evidence="1">
    <location>
        <begin position="40"/>
        <end position="61"/>
    </location>
</feature>